<sequence length="295" mass="32115">VQALCKLLIQNSETLASLEFLHCKLSPSFVEGICRSLCSKRKRIHKIENLSIDISSFIENCPSSVVVELVSFLSSGRSLCSLKLRHCHLDRDFGRMVFSSLLEASSSLSILDLSGNSIGGWLSKYDRSGPLFSLGAGKSLQSLRLLNLSHIAASLGKFFGTSVQVLNIGAIGLGSSGFRVLQDGVTKELKLVNINISKNRGGVETAKFLSKLMPLAPELVEVNAGYNLMPLESLTIICSALKVAKGHLQRLDLTGNNWELQPSHVSMLSEFRHNGLPILILPTLQALDVPYDDEP</sequence>
<feature type="non-terminal residue" evidence="1">
    <location>
        <position position="1"/>
    </location>
</feature>
<proteinExistence type="predicted"/>
<evidence type="ECO:0000313" key="1">
    <source>
        <dbReference type="EMBL" id="KDO65821.1"/>
    </source>
</evidence>
<evidence type="ECO:0000313" key="2">
    <source>
        <dbReference type="Proteomes" id="UP000027120"/>
    </source>
</evidence>
<reference evidence="1 2" key="1">
    <citation type="submission" date="2014-04" db="EMBL/GenBank/DDBJ databases">
        <authorList>
            <consortium name="International Citrus Genome Consortium"/>
            <person name="Gmitter F."/>
            <person name="Chen C."/>
            <person name="Farmerie W."/>
            <person name="Harkins T."/>
            <person name="Desany B."/>
            <person name="Mohiuddin M."/>
            <person name="Kodira C."/>
            <person name="Borodovsky M."/>
            <person name="Lomsadze A."/>
            <person name="Burns P."/>
            <person name="Jenkins J."/>
            <person name="Prochnik S."/>
            <person name="Shu S."/>
            <person name="Chapman J."/>
            <person name="Pitluck S."/>
            <person name="Schmutz J."/>
            <person name="Rokhsar D."/>
        </authorList>
    </citation>
    <scope>NUCLEOTIDE SEQUENCE</scope>
</reference>
<organism evidence="1 2">
    <name type="scientific">Citrus sinensis</name>
    <name type="common">Sweet orange</name>
    <name type="synonym">Citrus aurantium var. sinensis</name>
    <dbReference type="NCBI Taxonomy" id="2711"/>
    <lineage>
        <taxon>Eukaryota</taxon>
        <taxon>Viridiplantae</taxon>
        <taxon>Streptophyta</taxon>
        <taxon>Embryophyta</taxon>
        <taxon>Tracheophyta</taxon>
        <taxon>Spermatophyta</taxon>
        <taxon>Magnoliopsida</taxon>
        <taxon>eudicotyledons</taxon>
        <taxon>Gunneridae</taxon>
        <taxon>Pentapetalae</taxon>
        <taxon>rosids</taxon>
        <taxon>malvids</taxon>
        <taxon>Sapindales</taxon>
        <taxon>Rutaceae</taxon>
        <taxon>Aurantioideae</taxon>
        <taxon>Citrus</taxon>
    </lineage>
</organism>
<dbReference type="PANTHER" id="PTHR47818">
    <property type="entry name" value="RNI-LIKE SUPERFAMILY PROTEIN"/>
    <property type="match status" value="1"/>
</dbReference>
<dbReference type="AlphaFoldDB" id="A0A067FRL5"/>
<keyword evidence="2" id="KW-1185">Reference proteome</keyword>
<dbReference type="Gene3D" id="3.80.10.10">
    <property type="entry name" value="Ribonuclease Inhibitor"/>
    <property type="match status" value="2"/>
</dbReference>
<gene>
    <name evidence="1" type="ORF">CISIN_1g0074791mg</name>
</gene>
<name>A0A067FRL5_CITSI</name>
<dbReference type="EMBL" id="KK784901">
    <property type="protein sequence ID" value="KDO65821.1"/>
    <property type="molecule type" value="Genomic_DNA"/>
</dbReference>
<dbReference type="InterPro" id="IPR032675">
    <property type="entry name" value="LRR_dom_sf"/>
</dbReference>
<protein>
    <submittedName>
        <fullName evidence="1">Uncharacterized protein</fullName>
    </submittedName>
</protein>
<accession>A0A067FRL5</accession>
<dbReference type="PANTHER" id="PTHR47818:SF2">
    <property type="entry name" value="F-BOX DOMAIN-CONTAINING PROTEIN"/>
    <property type="match status" value="1"/>
</dbReference>
<dbReference type="SUPFAM" id="SSF52047">
    <property type="entry name" value="RNI-like"/>
    <property type="match status" value="1"/>
</dbReference>
<dbReference type="Proteomes" id="UP000027120">
    <property type="component" value="Unassembled WGS sequence"/>
</dbReference>